<keyword evidence="1" id="KW-1185">Reference proteome</keyword>
<proteinExistence type="predicted"/>
<protein>
    <submittedName>
        <fullName evidence="2">Uncharacterized protein LOC116958579</fullName>
    </submittedName>
</protein>
<accession>A0AAJ7XJX3</accession>
<organism evidence="1 2">
    <name type="scientific">Petromyzon marinus</name>
    <name type="common">Sea lamprey</name>
    <dbReference type="NCBI Taxonomy" id="7757"/>
    <lineage>
        <taxon>Eukaryota</taxon>
        <taxon>Metazoa</taxon>
        <taxon>Chordata</taxon>
        <taxon>Craniata</taxon>
        <taxon>Vertebrata</taxon>
        <taxon>Cyclostomata</taxon>
        <taxon>Hyperoartia</taxon>
        <taxon>Petromyzontiformes</taxon>
        <taxon>Petromyzontidae</taxon>
        <taxon>Petromyzon</taxon>
    </lineage>
</organism>
<evidence type="ECO:0000313" key="1">
    <source>
        <dbReference type="Proteomes" id="UP001318040"/>
    </source>
</evidence>
<reference evidence="2" key="1">
    <citation type="submission" date="2025-08" db="UniProtKB">
        <authorList>
            <consortium name="RefSeq"/>
        </authorList>
    </citation>
    <scope>IDENTIFICATION</scope>
    <source>
        <tissue evidence="2">Sperm</tissue>
    </source>
</reference>
<dbReference type="Gene3D" id="4.10.830.40">
    <property type="match status" value="1"/>
</dbReference>
<gene>
    <name evidence="2" type="primary">LOC116958579</name>
</gene>
<dbReference type="Proteomes" id="UP001318040">
    <property type="component" value="Chromosome 80"/>
</dbReference>
<dbReference type="KEGG" id="pmrn:116958579"/>
<dbReference type="RefSeq" id="XP_032837186.1">
    <property type="nucleotide sequence ID" value="XM_032981295.1"/>
</dbReference>
<dbReference type="AlphaFoldDB" id="A0AAJ7XJX3"/>
<sequence>MSLRTRVKLLEIAESEVTILSCSHCSYGTRIPAVGSCLTCDSNLCKAHAKAHSQDPRNRHHRFVADRVHLGDHEYTEHIGRYDAESRHDYSAQAARRRLNQVLPEWGRQRRELIRYLLDIVCSLRERQSGFNVAKTAAASLTLLGNALIYAWKNDVDDDGDDFATLLGAVAKGIGAVVDVGAEIATGVLNIATASEVREALKEDERLSKELHVCLNQLGEIKPGTVHSITRAVKEVEDSCRLGTQAYRALQGSYAQPPPRELHTPIHESIVALVKQVNELGSGSPSAIADEIEVKINALRGDATTIRDLSKQFQDFDQFLE</sequence>
<name>A0AAJ7XJX3_PETMA</name>
<evidence type="ECO:0000313" key="2">
    <source>
        <dbReference type="RefSeq" id="XP_032837186.1"/>
    </source>
</evidence>